<dbReference type="OrthoDB" id="37622at2"/>
<reference evidence="2 3" key="1">
    <citation type="submission" date="2019-08" db="EMBL/GenBank/DDBJ databases">
        <title>Luteimonas viscosus sp. nov., isolated from soil of a sunflower field.</title>
        <authorList>
            <person name="Jianli Z."/>
            <person name="Ying Z."/>
        </authorList>
    </citation>
    <scope>NUCLEOTIDE SEQUENCE [LARGE SCALE GENOMIC DNA]</scope>
    <source>
        <strain evidence="2 3">XBU10</strain>
    </source>
</reference>
<dbReference type="RefSeq" id="WP_149102608.1">
    <property type="nucleotide sequence ID" value="NZ_VTFT01000001.1"/>
</dbReference>
<dbReference type="Gene3D" id="3.30.70.120">
    <property type="match status" value="1"/>
</dbReference>
<comment type="similarity">
    <text evidence="1">Belongs to the CutA family.</text>
</comment>
<dbReference type="AlphaFoldDB" id="A0A5D4XN03"/>
<evidence type="ECO:0000313" key="3">
    <source>
        <dbReference type="Proteomes" id="UP000324973"/>
    </source>
</evidence>
<dbReference type="InterPro" id="IPR004323">
    <property type="entry name" value="Ion_tolerance_CutA"/>
</dbReference>
<keyword evidence="3" id="KW-1185">Reference proteome</keyword>
<gene>
    <name evidence="2" type="ORF">FZO89_07195</name>
</gene>
<proteinExistence type="inferred from homology"/>
<dbReference type="EMBL" id="VTFT01000001">
    <property type="protein sequence ID" value="TYT26058.1"/>
    <property type="molecule type" value="Genomic_DNA"/>
</dbReference>
<dbReference type="GO" id="GO:0010038">
    <property type="term" value="P:response to metal ion"/>
    <property type="evidence" value="ECO:0007669"/>
    <property type="project" value="InterPro"/>
</dbReference>
<dbReference type="PANTHER" id="PTHR23419:SF8">
    <property type="entry name" value="FI09726P"/>
    <property type="match status" value="1"/>
</dbReference>
<comment type="caution">
    <text evidence="2">The sequence shown here is derived from an EMBL/GenBank/DDBJ whole genome shotgun (WGS) entry which is preliminary data.</text>
</comment>
<dbReference type="SUPFAM" id="SSF54913">
    <property type="entry name" value="GlnB-like"/>
    <property type="match status" value="1"/>
</dbReference>
<dbReference type="PANTHER" id="PTHR23419">
    <property type="entry name" value="DIVALENT CATION TOLERANCE CUTA-RELATED"/>
    <property type="match status" value="1"/>
</dbReference>
<accession>A0A5D4XN03</accession>
<dbReference type="Proteomes" id="UP000324973">
    <property type="component" value="Unassembled WGS sequence"/>
</dbReference>
<dbReference type="Pfam" id="PF03091">
    <property type="entry name" value="CutA1"/>
    <property type="match status" value="1"/>
</dbReference>
<dbReference type="GO" id="GO:0005507">
    <property type="term" value="F:copper ion binding"/>
    <property type="evidence" value="ECO:0007669"/>
    <property type="project" value="TreeGrafter"/>
</dbReference>
<dbReference type="InterPro" id="IPR011322">
    <property type="entry name" value="N-reg_PII-like_a/b"/>
</dbReference>
<dbReference type="InterPro" id="IPR015867">
    <property type="entry name" value="N-reg_PII/ATP_PRibTrfase_C"/>
</dbReference>
<evidence type="ECO:0000256" key="1">
    <source>
        <dbReference type="ARBA" id="ARBA00010169"/>
    </source>
</evidence>
<evidence type="ECO:0000313" key="2">
    <source>
        <dbReference type="EMBL" id="TYT26058.1"/>
    </source>
</evidence>
<sequence>MTAVACFCTCPDAGTAGRIADALVVERLAACVNILPGITSVYRWQGAVERADEVLLVVKTMRARLEALTARVVALHPYELPEVIAVDIAGGLPGYLDWIAAETRPGADE</sequence>
<protein>
    <submittedName>
        <fullName evidence="2">Divalent-cation tolerance protein CutA</fullName>
    </submittedName>
</protein>
<organism evidence="2 3">
    <name type="scientific">Luteimonas viscosa</name>
    <dbReference type="NCBI Taxonomy" id="1132694"/>
    <lineage>
        <taxon>Bacteria</taxon>
        <taxon>Pseudomonadati</taxon>
        <taxon>Pseudomonadota</taxon>
        <taxon>Gammaproteobacteria</taxon>
        <taxon>Lysobacterales</taxon>
        <taxon>Lysobacteraceae</taxon>
        <taxon>Luteimonas</taxon>
    </lineage>
</organism>
<name>A0A5D4XN03_9GAMM</name>